<evidence type="ECO:0000256" key="6">
    <source>
        <dbReference type="SAM" id="Phobius"/>
    </source>
</evidence>
<proteinExistence type="predicted"/>
<keyword evidence="4 6" id="KW-1133">Transmembrane helix</keyword>
<evidence type="ECO:0000256" key="3">
    <source>
        <dbReference type="ARBA" id="ARBA00022692"/>
    </source>
</evidence>
<feature type="transmembrane region" description="Helical" evidence="6">
    <location>
        <begin position="88"/>
        <end position="113"/>
    </location>
</feature>
<dbReference type="RefSeq" id="WP_213164319.1">
    <property type="nucleotide sequence ID" value="NZ_CP058214.1"/>
</dbReference>
<dbReference type="Proteomes" id="UP000593594">
    <property type="component" value="Chromosome"/>
</dbReference>
<keyword evidence="3 6" id="KW-0812">Transmembrane</keyword>
<protein>
    <submittedName>
        <fullName evidence="7">YihY/virulence factor BrkB family protein</fullName>
    </submittedName>
</protein>
<dbReference type="PANTHER" id="PTHR30213">
    <property type="entry name" value="INNER MEMBRANE PROTEIN YHJD"/>
    <property type="match status" value="1"/>
</dbReference>
<keyword evidence="2" id="KW-1003">Cell membrane</keyword>
<sequence>MLAATWSVFAEAFARLFADEAVPLAGNIAYRILLSAFPFLIFLTALAGFVGDEHLAEALVNYLLSIAPSDIVSPLVPEIENVLTRQRGGLLSIGVLLTLWTASGGVDSVRVGLNRAYDLKERRSAIRLFAQNILFVFAGAAVLIAVAFLIVLAPVIRALMYKYIPGADHVPELYDAVRYPFALAVLVIGLVMAHLFLPARIRPLRDLWPGVAFTVAIWIVMAWSYSVYLGRFASFASTYAGLAGIMAAMIFVYLGALIMIFGGEINRAIRLRRRGPETR</sequence>
<feature type="transmembrane region" description="Helical" evidence="6">
    <location>
        <begin position="207"/>
        <end position="228"/>
    </location>
</feature>
<dbReference type="GO" id="GO:0005886">
    <property type="term" value="C:plasma membrane"/>
    <property type="evidence" value="ECO:0007669"/>
    <property type="project" value="UniProtKB-SubCell"/>
</dbReference>
<feature type="transmembrane region" description="Helical" evidence="6">
    <location>
        <begin position="176"/>
        <end position="195"/>
    </location>
</feature>
<organism evidence="7 8">
    <name type="scientific">Kaustia mangrovi</name>
    <dbReference type="NCBI Taxonomy" id="2593653"/>
    <lineage>
        <taxon>Bacteria</taxon>
        <taxon>Pseudomonadati</taxon>
        <taxon>Pseudomonadota</taxon>
        <taxon>Alphaproteobacteria</taxon>
        <taxon>Hyphomicrobiales</taxon>
        <taxon>Parvibaculaceae</taxon>
        <taxon>Kaustia</taxon>
    </lineage>
</organism>
<evidence type="ECO:0000256" key="4">
    <source>
        <dbReference type="ARBA" id="ARBA00022989"/>
    </source>
</evidence>
<evidence type="ECO:0000313" key="8">
    <source>
        <dbReference type="Proteomes" id="UP000593594"/>
    </source>
</evidence>
<feature type="transmembrane region" description="Helical" evidence="6">
    <location>
        <begin position="28"/>
        <end position="51"/>
    </location>
</feature>
<evidence type="ECO:0000256" key="2">
    <source>
        <dbReference type="ARBA" id="ARBA00022475"/>
    </source>
</evidence>
<feature type="transmembrane region" description="Helical" evidence="6">
    <location>
        <begin position="240"/>
        <end position="263"/>
    </location>
</feature>
<dbReference type="AlphaFoldDB" id="A0A7S8HC42"/>
<evidence type="ECO:0000256" key="5">
    <source>
        <dbReference type="ARBA" id="ARBA00023136"/>
    </source>
</evidence>
<feature type="transmembrane region" description="Helical" evidence="6">
    <location>
        <begin position="133"/>
        <end position="156"/>
    </location>
</feature>
<dbReference type="Pfam" id="PF03631">
    <property type="entry name" value="Virul_fac_BrkB"/>
    <property type="match status" value="1"/>
</dbReference>
<gene>
    <name evidence="7" type="ORF">HW532_10500</name>
</gene>
<evidence type="ECO:0000313" key="7">
    <source>
        <dbReference type="EMBL" id="QPC43079.1"/>
    </source>
</evidence>
<reference evidence="7 8" key="1">
    <citation type="submission" date="2020-06" db="EMBL/GenBank/DDBJ databases">
        <title>Genome sequence of 2 isolates from Red Sea Mangroves.</title>
        <authorList>
            <person name="Sefrji F."/>
            <person name="Michoud G."/>
            <person name="Merlino G."/>
            <person name="Daffonchio D."/>
        </authorList>
    </citation>
    <scope>NUCLEOTIDE SEQUENCE [LARGE SCALE GENOMIC DNA]</scope>
    <source>
        <strain evidence="7 8">R1DC25</strain>
    </source>
</reference>
<dbReference type="InterPro" id="IPR017039">
    <property type="entry name" value="Virul_fac_BrkB"/>
</dbReference>
<evidence type="ECO:0000256" key="1">
    <source>
        <dbReference type="ARBA" id="ARBA00004651"/>
    </source>
</evidence>
<name>A0A7S8HC42_9HYPH</name>
<accession>A0A7S8HC42</accession>
<comment type="subcellular location">
    <subcellularLocation>
        <location evidence="1">Cell membrane</location>
        <topology evidence="1">Multi-pass membrane protein</topology>
    </subcellularLocation>
</comment>
<keyword evidence="8" id="KW-1185">Reference proteome</keyword>
<dbReference type="NCBIfam" id="TIGR00765">
    <property type="entry name" value="yihY_not_rbn"/>
    <property type="match status" value="1"/>
</dbReference>
<dbReference type="PANTHER" id="PTHR30213:SF0">
    <property type="entry name" value="UPF0761 MEMBRANE PROTEIN YIHY"/>
    <property type="match status" value="1"/>
</dbReference>
<dbReference type="PIRSF" id="PIRSF035875">
    <property type="entry name" value="RNase_BN"/>
    <property type="match status" value="1"/>
</dbReference>
<dbReference type="EMBL" id="CP058214">
    <property type="protein sequence ID" value="QPC43079.1"/>
    <property type="molecule type" value="Genomic_DNA"/>
</dbReference>
<dbReference type="KEGG" id="kmn:HW532_10500"/>
<keyword evidence="5 6" id="KW-0472">Membrane</keyword>